<proteinExistence type="predicted"/>
<keyword evidence="2" id="KW-1185">Reference proteome</keyword>
<dbReference type="Proteomes" id="UP000294933">
    <property type="component" value="Unassembled WGS sequence"/>
</dbReference>
<dbReference type="AlphaFoldDB" id="A0A4Y7PXT4"/>
<dbReference type="EMBL" id="ML170190">
    <property type="protein sequence ID" value="TDL20213.1"/>
    <property type="molecule type" value="Genomic_DNA"/>
</dbReference>
<accession>A0A4Y7PXT4</accession>
<evidence type="ECO:0000313" key="2">
    <source>
        <dbReference type="Proteomes" id="UP000294933"/>
    </source>
</evidence>
<sequence length="96" mass="10912">MRNAKKFHNHQLAAATKHWIRLQQHKSLTVKEFGRLIFSLRAVSETMILEYPHFAPVFSSLRLMADEPSKADDICFKVVLTGDSGVGKSNCEKYCS</sequence>
<reference evidence="1 2" key="1">
    <citation type="submission" date="2018-06" db="EMBL/GenBank/DDBJ databases">
        <title>A transcriptomic atlas of mushroom development highlights an independent origin of complex multicellularity.</title>
        <authorList>
            <consortium name="DOE Joint Genome Institute"/>
            <person name="Krizsan K."/>
            <person name="Almasi E."/>
            <person name="Merenyi Z."/>
            <person name="Sahu N."/>
            <person name="Viragh M."/>
            <person name="Koszo T."/>
            <person name="Mondo S."/>
            <person name="Kiss B."/>
            <person name="Balint B."/>
            <person name="Kues U."/>
            <person name="Barry K."/>
            <person name="Hegedus J.C."/>
            <person name="Henrissat B."/>
            <person name="Johnson J."/>
            <person name="Lipzen A."/>
            <person name="Ohm R."/>
            <person name="Nagy I."/>
            <person name="Pangilinan J."/>
            <person name="Yan J."/>
            <person name="Xiong Y."/>
            <person name="Grigoriev I.V."/>
            <person name="Hibbett D.S."/>
            <person name="Nagy L.G."/>
        </authorList>
    </citation>
    <scope>NUCLEOTIDE SEQUENCE [LARGE SCALE GENOMIC DNA]</scope>
    <source>
        <strain evidence="1 2">SZMC22713</strain>
    </source>
</reference>
<organism evidence="1 2">
    <name type="scientific">Rickenella mellea</name>
    <dbReference type="NCBI Taxonomy" id="50990"/>
    <lineage>
        <taxon>Eukaryota</taxon>
        <taxon>Fungi</taxon>
        <taxon>Dikarya</taxon>
        <taxon>Basidiomycota</taxon>
        <taxon>Agaricomycotina</taxon>
        <taxon>Agaricomycetes</taxon>
        <taxon>Hymenochaetales</taxon>
        <taxon>Rickenellaceae</taxon>
        <taxon>Rickenella</taxon>
    </lineage>
</organism>
<protein>
    <submittedName>
        <fullName evidence="1">Uncharacterized protein</fullName>
    </submittedName>
</protein>
<dbReference type="VEuPathDB" id="FungiDB:BD410DRAFT_386366"/>
<gene>
    <name evidence="1" type="ORF">BD410DRAFT_386366</name>
</gene>
<evidence type="ECO:0000313" key="1">
    <source>
        <dbReference type="EMBL" id="TDL20213.1"/>
    </source>
</evidence>
<name>A0A4Y7PXT4_9AGAM</name>